<reference evidence="2" key="2">
    <citation type="journal article" date="2015" name="Fish Shellfish Immunol.">
        <title>Early steps in the European eel (Anguilla anguilla)-Vibrio vulnificus interaction in the gills: Role of the RtxA13 toxin.</title>
        <authorList>
            <person name="Callol A."/>
            <person name="Pajuelo D."/>
            <person name="Ebbesson L."/>
            <person name="Teles M."/>
            <person name="MacKenzie S."/>
            <person name="Amaro C."/>
        </authorList>
    </citation>
    <scope>NUCLEOTIDE SEQUENCE</scope>
</reference>
<sequence length="40" mass="4764">MFPFSSAFFYGIFGSRLWSMFLVIETAASFKNYPFFFDFV</sequence>
<keyword evidence="1" id="KW-1133">Transmembrane helix</keyword>
<accession>A0A0E9V126</accession>
<keyword evidence="1" id="KW-0472">Membrane</keyword>
<evidence type="ECO:0000256" key="1">
    <source>
        <dbReference type="SAM" id="Phobius"/>
    </source>
</evidence>
<protein>
    <submittedName>
        <fullName evidence="2">Uncharacterized protein</fullName>
    </submittedName>
</protein>
<dbReference type="AlphaFoldDB" id="A0A0E9V126"/>
<keyword evidence="1" id="KW-0812">Transmembrane</keyword>
<reference evidence="2" key="1">
    <citation type="submission" date="2014-11" db="EMBL/GenBank/DDBJ databases">
        <authorList>
            <person name="Amaro Gonzalez C."/>
        </authorList>
    </citation>
    <scope>NUCLEOTIDE SEQUENCE</scope>
</reference>
<organism evidence="2">
    <name type="scientific">Anguilla anguilla</name>
    <name type="common">European freshwater eel</name>
    <name type="synonym">Muraena anguilla</name>
    <dbReference type="NCBI Taxonomy" id="7936"/>
    <lineage>
        <taxon>Eukaryota</taxon>
        <taxon>Metazoa</taxon>
        <taxon>Chordata</taxon>
        <taxon>Craniata</taxon>
        <taxon>Vertebrata</taxon>
        <taxon>Euteleostomi</taxon>
        <taxon>Actinopterygii</taxon>
        <taxon>Neopterygii</taxon>
        <taxon>Teleostei</taxon>
        <taxon>Anguilliformes</taxon>
        <taxon>Anguillidae</taxon>
        <taxon>Anguilla</taxon>
    </lineage>
</organism>
<dbReference type="EMBL" id="GBXM01036866">
    <property type="protein sequence ID" value="JAH71711.1"/>
    <property type="molecule type" value="Transcribed_RNA"/>
</dbReference>
<name>A0A0E9V126_ANGAN</name>
<feature type="transmembrane region" description="Helical" evidence="1">
    <location>
        <begin position="7"/>
        <end position="30"/>
    </location>
</feature>
<evidence type="ECO:0000313" key="2">
    <source>
        <dbReference type="EMBL" id="JAH71711.1"/>
    </source>
</evidence>
<proteinExistence type="predicted"/>